<dbReference type="EMBL" id="JABBHS010000305">
    <property type="protein sequence ID" value="MBU2723585.1"/>
    <property type="molecule type" value="Genomic_DNA"/>
</dbReference>
<organism evidence="1 2">
    <name type="scientific">Acidithiobacillus ferridurans</name>
    <dbReference type="NCBI Taxonomy" id="1232575"/>
    <lineage>
        <taxon>Bacteria</taxon>
        <taxon>Pseudomonadati</taxon>
        <taxon>Pseudomonadota</taxon>
        <taxon>Acidithiobacillia</taxon>
        <taxon>Acidithiobacillales</taxon>
        <taxon>Acidithiobacillaceae</taxon>
        <taxon>Acidithiobacillus</taxon>
    </lineage>
</organism>
<name>A0A8X8GAA3_ACIFI</name>
<gene>
    <name evidence="1" type="ORF">HF568_10335</name>
</gene>
<sequence length="143" mass="16322">MTVQNGIAVKAQGYGFMRLSPDGYVRLTLEQFQWIPLVHLLSGLDHDEYPPLHEGASQTHISGYTEWISETAPVITLGWDWRMEGASGRTHYLRTGFPRSNIMLVDDQRRDLGPTNTTKLLEVAIDKTAWPAVIQRHIMDRYV</sequence>
<dbReference type="Proteomes" id="UP000887300">
    <property type="component" value="Unassembled WGS sequence"/>
</dbReference>
<proteinExistence type="predicted"/>
<comment type="caution">
    <text evidence="1">The sequence shown here is derived from an EMBL/GenBank/DDBJ whole genome shotgun (WGS) entry which is preliminary data.</text>
</comment>
<reference evidence="1" key="1">
    <citation type="journal article" date="2021" name="ISME J.">
        <title>Genomic evolution of the class Acidithiobacillia: deep-branching Proteobacteria living in extreme acidic conditions.</title>
        <authorList>
            <person name="Moya-Beltran A."/>
            <person name="Beard S."/>
            <person name="Rojas-Villalobos C."/>
            <person name="Issotta F."/>
            <person name="Gallardo Y."/>
            <person name="Ulloa R."/>
            <person name="Giaveno A."/>
            <person name="Degli Esposti M."/>
            <person name="Johnson D.B."/>
            <person name="Quatrini R."/>
        </authorList>
    </citation>
    <scope>NUCLEOTIDE SEQUENCE</scope>
    <source>
        <strain evidence="1">DSM 583</strain>
    </source>
</reference>
<accession>A0A8X8GAA3</accession>
<dbReference type="Gene3D" id="3.10.450.610">
    <property type="match status" value="1"/>
</dbReference>
<dbReference type="AlphaFoldDB" id="A0A8X8GAA3"/>
<dbReference type="Pfam" id="PF16245">
    <property type="entry name" value="DUF4902"/>
    <property type="match status" value="1"/>
</dbReference>
<dbReference type="InterPro" id="IPR032598">
    <property type="entry name" value="RsaM-like"/>
</dbReference>
<evidence type="ECO:0000313" key="2">
    <source>
        <dbReference type="Proteomes" id="UP000887300"/>
    </source>
</evidence>
<protein>
    <submittedName>
        <fullName evidence="1">DUF4902 domain-containing protein</fullName>
    </submittedName>
</protein>
<evidence type="ECO:0000313" key="1">
    <source>
        <dbReference type="EMBL" id="MBU2723585.1"/>
    </source>
</evidence>